<evidence type="ECO:0000313" key="3">
    <source>
        <dbReference type="Proteomes" id="UP001281614"/>
    </source>
</evidence>
<keyword evidence="3" id="KW-1185">Reference proteome</keyword>
<reference evidence="2" key="1">
    <citation type="submission" date="2023-02" db="EMBL/GenBank/DDBJ databases">
        <title>Colletotrichum kahawae CIFC_Que2 genome sequencing and assembly.</title>
        <authorList>
            <person name="Baroncelli R."/>
        </authorList>
    </citation>
    <scope>NUCLEOTIDE SEQUENCE</scope>
    <source>
        <strain evidence="2">CIFC_Que2</strain>
    </source>
</reference>
<gene>
    <name evidence="2" type="ORF">CKAH01_10005</name>
</gene>
<evidence type="ECO:0000313" key="2">
    <source>
        <dbReference type="EMBL" id="KAK2729840.1"/>
    </source>
</evidence>
<dbReference type="AlphaFoldDB" id="A0AAE0CXZ0"/>
<dbReference type="Proteomes" id="UP001281614">
    <property type="component" value="Unassembled WGS sequence"/>
</dbReference>
<dbReference type="InterPro" id="IPR001810">
    <property type="entry name" value="F-box_dom"/>
</dbReference>
<name>A0AAE0CXZ0_COLKA</name>
<feature type="domain" description="F-box" evidence="1">
    <location>
        <begin position="4"/>
        <end position="40"/>
    </location>
</feature>
<dbReference type="InterPro" id="IPR036047">
    <property type="entry name" value="F-box-like_dom_sf"/>
</dbReference>
<comment type="caution">
    <text evidence="2">The sequence shown here is derived from an EMBL/GenBank/DDBJ whole genome shotgun (WGS) entry which is preliminary data.</text>
</comment>
<dbReference type="SUPFAM" id="SSF81383">
    <property type="entry name" value="F-box domain"/>
    <property type="match status" value="1"/>
</dbReference>
<dbReference type="Pfam" id="PF12937">
    <property type="entry name" value="F-box-like"/>
    <property type="match status" value="1"/>
</dbReference>
<organism evidence="2 3">
    <name type="scientific">Colletotrichum kahawae</name>
    <name type="common">Coffee berry disease fungus</name>
    <dbReference type="NCBI Taxonomy" id="34407"/>
    <lineage>
        <taxon>Eukaryota</taxon>
        <taxon>Fungi</taxon>
        <taxon>Dikarya</taxon>
        <taxon>Ascomycota</taxon>
        <taxon>Pezizomycotina</taxon>
        <taxon>Sordariomycetes</taxon>
        <taxon>Hypocreomycetidae</taxon>
        <taxon>Glomerellales</taxon>
        <taxon>Glomerellaceae</taxon>
        <taxon>Colletotrichum</taxon>
        <taxon>Colletotrichum gloeosporioides species complex</taxon>
    </lineage>
</organism>
<proteinExistence type="predicted"/>
<accession>A0AAE0CXZ0</accession>
<protein>
    <recommendedName>
        <fullName evidence="1">F-box domain-containing protein</fullName>
    </recommendedName>
</protein>
<dbReference type="Gene3D" id="1.20.1280.50">
    <property type="match status" value="1"/>
</dbReference>
<dbReference type="EMBL" id="VYYT01000754">
    <property type="protein sequence ID" value="KAK2729840.1"/>
    <property type="molecule type" value="Genomic_DNA"/>
</dbReference>
<evidence type="ECO:0000259" key="1">
    <source>
        <dbReference type="Pfam" id="PF12937"/>
    </source>
</evidence>
<sequence length="166" mass="19148">MAAWDDLPDELRLHILGYLTHDKGNRAPYGSTCRQWQSIMESFIFQEVTFYVTNASILSGSHTPQKLATILSGPRLKFLNKLRLIINIDMITFTSISDVKMQRIKLGTGLVDVIDGFMNVLRDWNHEPSFDLEVNDLMDCGHRLIEYGSDLWLRRHLRPVECVRAL</sequence>